<keyword evidence="2" id="KW-1185">Reference proteome</keyword>
<protein>
    <submittedName>
        <fullName evidence="1">Uncharacterized protein</fullName>
    </submittedName>
</protein>
<organism evidence="1 2">
    <name type="scientific">Cichlidogyrus casuarinus</name>
    <dbReference type="NCBI Taxonomy" id="1844966"/>
    <lineage>
        <taxon>Eukaryota</taxon>
        <taxon>Metazoa</taxon>
        <taxon>Spiralia</taxon>
        <taxon>Lophotrochozoa</taxon>
        <taxon>Platyhelminthes</taxon>
        <taxon>Monogenea</taxon>
        <taxon>Monopisthocotylea</taxon>
        <taxon>Dactylogyridea</taxon>
        <taxon>Ancyrocephalidae</taxon>
        <taxon>Cichlidogyrus</taxon>
    </lineage>
</organism>
<evidence type="ECO:0000313" key="2">
    <source>
        <dbReference type="Proteomes" id="UP001626550"/>
    </source>
</evidence>
<sequence length="163" mass="17928">MAPACVISSNDSIAVDIQTHAEYSGSQIELQATRNNAAISGTGSLTECIDDLWFAVSDESPGRDAVYVFDPGPKVELRNSWVKHLEEIQHLQARLLIALQDPKRFTALQAREERSISAKTSLTGKSSNSLCCQPPSAKISITSLENFRQKLGQFLAHYSTFML</sequence>
<name>A0ABD2QK63_9PLAT</name>
<dbReference type="EMBL" id="JBJKFK010000089">
    <property type="protein sequence ID" value="KAL3319928.1"/>
    <property type="molecule type" value="Genomic_DNA"/>
</dbReference>
<dbReference type="AlphaFoldDB" id="A0ABD2QK63"/>
<accession>A0ABD2QK63</accession>
<comment type="caution">
    <text evidence="1">The sequence shown here is derived from an EMBL/GenBank/DDBJ whole genome shotgun (WGS) entry which is preliminary data.</text>
</comment>
<gene>
    <name evidence="1" type="ORF">Ciccas_001384</name>
</gene>
<proteinExistence type="predicted"/>
<evidence type="ECO:0000313" key="1">
    <source>
        <dbReference type="EMBL" id="KAL3319928.1"/>
    </source>
</evidence>
<dbReference type="Proteomes" id="UP001626550">
    <property type="component" value="Unassembled WGS sequence"/>
</dbReference>
<reference evidence="1 2" key="1">
    <citation type="submission" date="2024-11" db="EMBL/GenBank/DDBJ databases">
        <title>Adaptive evolution of stress response genes in parasites aligns with host niche diversity.</title>
        <authorList>
            <person name="Hahn C."/>
            <person name="Resl P."/>
        </authorList>
    </citation>
    <scope>NUCLEOTIDE SEQUENCE [LARGE SCALE GENOMIC DNA]</scope>
    <source>
        <strain evidence="1">EGGRZ-B1_66</strain>
        <tissue evidence="1">Body</tissue>
    </source>
</reference>